<evidence type="ECO:0000256" key="1">
    <source>
        <dbReference type="SAM" id="MobiDB-lite"/>
    </source>
</evidence>
<dbReference type="Pfam" id="PF03217">
    <property type="entry name" value="SlpA"/>
    <property type="match status" value="2"/>
</dbReference>
<feature type="domain" description="S-layer protein C-terminal" evidence="3">
    <location>
        <begin position="151"/>
        <end position="203"/>
    </location>
</feature>
<organism evidence="4 5">
    <name type="scientific">Lactobacillus bombicola</name>
    <dbReference type="NCBI Taxonomy" id="1505723"/>
    <lineage>
        <taxon>Bacteria</taxon>
        <taxon>Bacillati</taxon>
        <taxon>Bacillota</taxon>
        <taxon>Bacilli</taxon>
        <taxon>Lactobacillales</taxon>
        <taxon>Lactobacillaceae</taxon>
        <taxon>Lactobacillus</taxon>
    </lineage>
</organism>
<dbReference type="InterPro" id="IPR024968">
    <property type="entry name" value="SlpA_C_lactobacillus"/>
</dbReference>
<dbReference type="EMBL" id="QOCV01000005">
    <property type="protein sequence ID" value="RHW54714.1"/>
    <property type="molecule type" value="Genomic_DNA"/>
</dbReference>
<reference evidence="4 5" key="1">
    <citation type="submission" date="2018-07" db="EMBL/GenBank/DDBJ databases">
        <title>Genome sequences of six Lactobacillus spp. isolated from bumble bee guts.</title>
        <authorList>
            <person name="Motta E.V.S."/>
            <person name="Moran N.A."/>
        </authorList>
    </citation>
    <scope>NUCLEOTIDE SEQUENCE [LARGE SCALE GENOMIC DNA]</scope>
    <source>
        <strain evidence="4 5">OCC3</strain>
    </source>
</reference>
<protein>
    <recommendedName>
        <fullName evidence="3">S-layer protein C-terminal domain-containing protein</fullName>
    </recommendedName>
</protein>
<gene>
    <name evidence="4" type="ORF">DS835_03680</name>
</gene>
<dbReference type="RefSeq" id="WP_118897862.1">
    <property type="nucleotide sequence ID" value="NZ_QOCV01000005.1"/>
</dbReference>
<evidence type="ECO:0000313" key="4">
    <source>
        <dbReference type="EMBL" id="RHW54714.1"/>
    </source>
</evidence>
<feature type="domain" description="S-layer protein C-terminal" evidence="3">
    <location>
        <begin position="86"/>
        <end position="140"/>
    </location>
</feature>
<feature type="chain" id="PRO_5017388805" description="S-layer protein C-terminal domain-containing protein" evidence="2">
    <location>
        <begin position="28"/>
        <end position="216"/>
    </location>
</feature>
<feature type="region of interest" description="Disordered" evidence="1">
    <location>
        <begin position="39"/>
        <end position="77"/>
    </location>
</feature>
<name>A0A396STH0_9LACO</name>
<dbReference type="Proteomes" id="UP000265862">
    <property type="component" value="Unassembled WGS sequence"/>
</dbReference>
<evidence type="ECO:0000259" key="3">
    <source>
        <dbReference type="Pfam" id="PF03217"/>
    </source>
</evidence>
<comment type="caution">
    <text evidence="4">The sequence shown here is derived from an EMBL/GenBank/DDBJ whole genome shotgun (WGS) entry which is preliminary data.</text>
</comment>
<proteinExistence type="predicted"/>
<feature type="signal peptide" evidence="2">
    <location>
        <begin position="1"/>
        <end position="27"/>
    </location>
</feature>
<evidence type="ECO:0000313" key="5">
    <source>
        <dbReference type="Proteomes" id="UP000265862"/>
    </source>
</evidence>
<keyword evidence="2" id="KW-0732">Signal</keyword>
<sequence>MNKKILISFVGVASALIGLSASIPVSAAEANSPVVGKTELEASNSSKTPVTDVNKTDNSSNKTATETPKSTEKPNGNANAIALMGKTVRLTRNSYVYDKHGKRVKNKKLKKGLIVGISSFTTVNGKSLIGFNNKENQFIKPANVKILKAVRYRVKRNAFVYNAKGVRDSRYYVKKGKKVVVFSTKKVKGIKLVGISEKQFIKWADLDPKSAEVLAE</sequence>
<dbReference type="AlphaFoldDB" id="A0A396STH0"/>
<feature type="compositionally biased region" description="Polar residues" evidence="1">
    <location>
        <begin position="41"/>
        <end position="77"/>
    </location>
</feature>
<evidence type="ECO:0000256" key="2">
    <source>
        <dbReference type="SAM" id="SignalP"/>
    </source>
</evidence>
<accession>A0A396STH0</accession>